<dbReference type="EMBL" id="LGRX02013026">
    <property type="protein sequence ID" value="KAK3266492.1"/>
    <property type="molecule type" value="Genomic_DNA"/>
</dbReference>
<dbReference type="GO" id="GO:0006457">
    <property type="term" value="P:protein folding"/>
    <property type="evidence" value="ECO:0007669"/>
    <property type="project" value="TreeGrafter"/>
</dbReference>
<dbReference type="Gene3D" id="1.25.40.10">
    <property type="entry name" value="Tetratricopeptide repeat domain"/>
    <property type="match status" value="1"/>
</dbReference>
<name>A0AAE0KZL8_9CHLO</name>
<comment type="caution">
    <text evidence="2">The sequence shown here is derived from an EMBL/GenBank/DDBJ whole genome shotgun (WGS) entry which is preliminary data.</text>
</comment>
<evidence type="ECO:0000256" key="1">
    <source>
        <dbReference type="SAM" id="MobiDB-lite"/>
    </source>
</evidence>
<dbReference type="SUPFAM" id="SSF48452">
    <property type="entry name" value="TPR-like"/>
    <property type="match status" value="1"/>
</dbReference>
<accession>A0AAE0KZL8</accession>
<dbReference type="GO" id="GO:0051879">
    <property type="term" value="F:Hsp90 protein binding"/>
    <property type="evidence" value="ECO:0007669"/>
    <property type="project" value="TreeGrafter"/>
</dbReference>
<dbReference type="Proteomes" id="UP001190700">
    <property type="component" value="Unassembled WGS sequence"/>
</dbReference>
<sequence length="827" mass="89274">MVAISEITDEVVVTLDGKGRLVAPDKPFAGTIPSDIKKRDTIPRDIKKRDKVPTVDRASPAPKQFEVIHGTVVAKNFDAVDDDIKAQVERELGNEAFRDQDYDTATVHYSTALEALNKQGDDASQKLKVQLLTNRAQALLKCEEFGLAKEDCAAALQIDSDHLKALYRGGLACFKLEEYAQGAQWLQSASLLAPSGEQDPDVAALLRRSRQQLAQAGSQEDLLREANAARDEHGLAARCGPAGCVTSPSTLLIVEELVRLLIDEDEEEELVDVPNVLRQLSRVLREEEKNRRFFALCDGPLAVSLFLDDDHVADAKAALQAAGTSPDGAIDWPLDLVLRLADIGLADNVQEQVAVAACELLEYGSRDVGMRTGAYCDTDLSGQSSVLSQVGLLFGSRSYTEFLPVAAASAVATALGNYGQDASSRAALAQAPELAPLTALVRLYNEADNLPGALIDTDGVPNDYSEVRCAEEAVRFVNTKKLQIYNRSAVQVQQSCLRALAQLMRDPVLVRAEAFVRRSTKTREVKACPSDLIPDLLRIVDQLRGASPMKTAAVLGLDLKPKLYAARPYAADYKNNPMGDMLVNSCSFTVEKGEAGELITPASGQGSEGLQPMPQGLSLIECALEAVLAAAHNRSTARILHHCGALAVLHRLHDYLQTSPGVLARLQRVYVRLALHCPSAATELLSSNSAIPLNALLRSGEDRLMLQAAERLLLLIATCSGDEFVLLTSPKGGLVAVYDKLCELDADAAARREPHGDALHRACQQVFAQCLERSRSAAYGKKSRAGGRLPPGGWWESMDQAELLQREQRITGVPPAAAHAASPRSPT</sequence>
<keyword evidence="3" id="KW-1185">Reference proteome</keyword>
<dbReference type="PANTHER" id="PTHR46035:SF1">
    <property type="entry name" value="TETRATRICOPEPTIDE REPEAT PROTEIN 4"/>
    <property type="match status" value="1"/>
</dbReference>
<dbReference type="PANTHER" id="PTHR46035">
    <property type="entry name" value="TETRATRICOPEPTIDE REPEAT PROTEIN 4"/>
    <property type="match status" value="1"/>
</dbReference>
<protein>
    <submittedName>
        <fullName evidence="2">Uncharacterized protein</fullName>
    </submittedName>
</protein>
<proteinExistence type="predicted"/>
<evidence type="ECO:0000313" key="2">
    <source>
        <dbReference type="EMBL" id="KAK3266492.1"/>
    </source>
</evidence>
<evidence type="ECO:0000313" key="3">
    <source>
        <dbReference type="Proteomes" id="UP001190700"/>
    </source>
</evidence>
<dbReference type="AlphaFoldDB" id="A0AAE0KZL8"/>
<dbReference type="InterPro" id="IPR011990">
    <property type="entry name" value="TPR-like_helical_dom_sf"/>
</dbReference>
<dbReference type="SMART" id="SM00028">
    <property type="entry name" value="TPR"/>
    <property type="match status" value="3"/>
</dbReference>
<dbReference type="GO" id="GO:0005634">
    <property type="term" value="C:nucleus"/>
    <property type="evidence" value="ECO:0007669"/>
    <property type="project" value="TreeGrafter"/>
</dbReference>
<gene>
    <name evidence="2" type="ORF">CYMTET_24887</name>
</gene>
<organism evidence="2 3">
    <name type="scientific">Cymbomonas tetramitiformis</name>
    <dbReference type="NCBI Taxonomy" id="36881"/>
    <lineage>
        <taxon>Eukaryota</taxon>
        <taxon>Viridiplantae</taxon>
        <taxon>Chlorophyta</taxon>
        <taxon>Pyramimonadophyceae</taxon>
        <taxon>Pyramimonadales</taxon>
        <taxon>Pyramimonadaceae</taxon>
        <taxon>Cymbomonas</taxon>
    </lineage>
</organism>
<feature type="region of interest" description="Disordered" evidence="1">
    <location>
        <begin position="807"/>
        <end position="827"/>
    </location>
</feature>
<dbReference type="InterPro" id="IPR019734">
    <property type="entry name" value="TPR_rpt"/>
</dbReference>
<feature type="non-terminal residue" evidence="2">
    <location>
        <position position="827"/>
    </location>
</feature>
<feature type="compositionally biased region" description="Low complexity" evidence="1">
    <location>
        <begin position="814"/>
        <end position="827"/>
    </location>
</feature>
<dbReference type="GO" id="GO:0030544">
    <property type="term" value="F:Hsp70 protein binding"/>
    <property type="evidence" value="ECO:0007669"/>
    <property type="project" value="TreeGrafter"/>
</dbReference>
<dbReference type="GO" id="GO:0005829">
    <property type="term" value="C:cytosol"/>
    <property type="evidence" value="ECO:0007669"/>
    <property type="project" value="TreeGrafter"/>
</dbReference>
<reference evidence="2 3" key="1">
    <citation type="journal article" date="2015" name="Genome Biol. Evol.">
        <title>Comparative Genomics of a Bacterivorous Green Alga Reveals Evolutionary Causalities and Consequences of Phago-Mixotrophic Mode of Nutrition.</title>
        <authorList>
            <person name="Burns J.A."/>
            <person name="Paasch A."/>
            <person name="Narechania A."/>
            <person name="Kim E."/>
        </authorList>
    </citation>
    <scope>NUCLEOTIDE SEQUENCE [LARGE SCALE GENOMIC DNA]</scope>
    <source>
        <strain evidence="2 3">PLY_AMNH</strain>
    </source>
</reference>